<evidence type="ECO:0000313" key="2">
    <source>
        <dbReference type="Proteomes" id="UP000324222"/>
    </source>
</evidence>
<dbReference type="AlphaFoldDB" id="A0A5B7CZD7"/>
<sequence length="71" mass="8081">MPPQDSQWSSSKIKEKRKAGHLLHHSLAPLRRQVCRIDRLTQKCRTPEYPLGGTTDDIGVAILLKLLVQNH</sequence>
<keyword evidence="2" id="KW-1185">Reference proteome</keyword>
<dbReference type="EMBL" id="VSRR010000340">
    <property type="protein sequence ID" value="MPC14271.1"/>
    <property type="molecule type" value="Genomic_DNA"/>
</dbReference>
<proteinExistence type="predicted"/>
<accession>A0A5B7CZD7</accession>
<dbReference type="Proteomes" id="UP000324222">
    <property type="component" value="Unassembled WGS sequence"/>
</dbReference>
<reference evidence="1 2" key="1">
    <citation type="submission" date="2019-05" db="EMBL/GenBank/DDBJ databases">
        <title>Another draft genome of Portunus trituberculatus and its Hox gene families provides insights of decapod evolution.</title>
        <authorList>
            <person name="Jeong J.-H."/>
            <person name="Song I."/>
            <person name="Kim S."/>
            <person name="Choi T."/>
            <person name="Kim D."/>
            <person name="Ryu S."/>
            <person name="Kim W."/>
        </authorList>
    </citation>
    <scope>NUCLEOTIDE SEQUENCE [LARGE SCALE GENOMIC DNA]</scope>
    <source>
        <tissue evidence="1">Muscle</tissue>
    </source>
</reference>
<gene>
    <name evidence="1" type="ORF">E2C01_007034</name>
</gene>
<organism evidence="1 2">
    <name type="scientific">Portunus trituberculatus</name>
    <name type="common">Swimming crab</name>
    <name type="synonym">Neptunus trituberculatus</name>
    <dbReference type="NCBI Taxonomy" id="210409"/>
    <lineage>
        <taxon>Eukaryota</taxon>
        <taxon>Metazoa</taxon>
        <taxon>Ecdysozoa</taxon>
        <taxon>Arthropoda</taxon>
        <taxon>Crustacea</taxon>
        <taxon>Multicrustacea</taxon>
        <taxon>Malacostraca</taxon>
        <taxon>Eumalacostraca</taxon>
        <taxon>Eucarida</taxon>
        <taxon>Decapoda</taxon>
        <taxon>Pleocyemata</taxon>
        <taxon>Brachyura</taxon>
        <taxon>Eubrachyura</taxon>
        <taxon>Portunoidea</taxon>
        <taxon>Portunidae</taxon>
        <taxon>Portuninae</taxon>
        <taxon>Portunus</taxon>
    </lineage>
</organism>
<evidence type="ECO:0000313" key="1">
    <source>
        <dbReference type="EMBL" id="MPC14271.1"/>
    </source>
</evidence>
<protein>
    <submittedName>
        <fullName evidence="1">Uncharacterized protein</fullName>
    </submittedName>
</protein>
<comment type="caution">
    <text evidence="1">The sequence shown here is derived from an EMBL/GenBank/DDBJ whole genome shotgun (WGS) entry which is preliminary data.</text>
</comment>
<name>A0A5B7CZD7_PORTR</name>